<dbReference type="InParanoid" id="A0A1S2ZW01"/>
<evidence type="ECO:0000256" key="3">
    <source>
        <dbReference type="ARBA" id="ARBA00022837"/>
    </source>
</evidence>
<organism evidence="6 7">
    <name type="scientific">Erinaceus europaeus</name>
    <name type="common">Western European hedgehog</name>
    <dbReference type="NCBI Taxonomy" id="9365"/>
    <lineage>
        <taxon>Eukaryota</taxon>
        <taxon>Metazoa</taxon>
        <taxon>Chordata</taxon>
        <taxon>Craniata</taxon>
        <taxon>Vertebrata</taxon>
        <taxon>Euteleostomi</taxon>
        <taxon>Mammalia</taxon>
        <taxon>Eutheria</taxon>
        <taxon>Laurasiatheria</taxon>
        <taxon>Eulipotyphla</taxon>
        <taxon>Erinaceidae</taxon>
        <taxon>Erinaceinae</taxon>
        <taxon>Erinaceus</taxon>
    </lineage>
</organism>
<evidence type="ECO:0000313" key="8">
    <source>
        <dbReference type="RefSeq" id="XP_060057521.1"/>
    </source>
</evidence>
<keyword evidence="6" id="KW-1185">Reference proteome</keyword>
<dbReference type="GeneID" id="103115605"/>
<dbReference type="InterPro" id="IPR001751">
    <property type="entry name" value="S100/CaBP7/8-like_CS"/>
</dbReference>
<keyword evidence="2 4" id="KW-0479">Metal-binding</keyword>
<dbReference type="GO" id="GO:0002523">
    <property type="term" value="P:leukocyte migration involved in inflammatory response"/>
    <property type="evidence" value="ECO:0007669"/>
    <property type="project" value="TreeGrafter"/>
</dbReference>
<gene>
    <name evidence="7" type="primary">S100A8</name>
    <name evidence="8" type="synonym">LOC103115605</name>
</gene>
<dbReference type="InterPro" id="IPR013787">
    <property type="entry name" value="S100_Ca-bd_sub"/>
</dbReference>
<feature type="domain" description="EF-hand" evidence="5">
    <location>
        <begin position="46"/>
        <end position="81"/>
    </location>
</feature>
<dbReference type="GO" id="GO:0043542">
    <property type="term" value="P:endothelial cell migration"/>
    <property type="evidence" value="ECO:0007669"/>
    <property type="project" value="TreeGrafter"/>
</dbReference>
<dbReference type="Proteomes" id="UP001652624">
    <property type="component" value="Chromosome 11"/>
</dbReference>
<dbReference type="Pfam" id="PF01023">
    <property type="entry name" value="S_100"/>
    <property type="match status" value="1"/>
</dbReference>
<dbReference type="GO" id="GO:0070062">
    <property type="term" value="C:extracellular exosome"/>
    <property type="evidence" value="ECO:0007669"/>
    <property type="project" value="TreeGrafter"/>
</dbReference>
<reference evidence="7" key="1">
    <citation type="submission" date="2025-04" db="UniProtKB">
        <authorList>
            <consortium name="RefSeq"/>
        </authorList>
    </citation>
    <scope>IDENTIFICATION</scope>
</reference>
<evidence type="ECO:0000256" key="2">
    <source>
        <dbReference type="ARBA" id="ARBA00022723"/>
    </source>
</evidence>
<dbReference type="OrthoDB" id="26525at2759"/>
<dbReference type="PANTHER" id="PTHR11639">
    <property type="entry name" value="S100 CALCIUM-BINDING PROTEIN"/>
    <property type="match status" value="1"/>
</dbReference>
<name>A0A1S2ZW01_ERIEU</name>
<comment type="similarity">
    <text evidence="1 4">Belongs to the S-100 family.</text>
</comment>
<dbReference type="FunCoup" id="A0A1S2ZW01">
    <property type="interactions" value="99"/>
</dbReference>
<dbReference type="InterPro" id="IPR018247">
    <property type="entry name" value="EF_Hand_1_Ca_BS"/>
</dbReference>
<dbReference type="GO" id="GO:0070488">
    <property type="term" value="P:neutrophil aggregation"/>
    <property type="evidence" value="ECO:0007669"/>
    <property type="project" value="TreeGrafter"/>
</dbReference>
<sequence>MLTNLEKAINNIIDIFHKYSLKTGNYHSLYRNDLKSLMESECSMYLKEKNADTWFTELDINSDQAINFEEFLILVIKIAVAAHKASHKE</sequence>
<dbReference type="SUPFAM" id="SSF47473">
    <property type="entry name" value="EF-hand"/>
    <property type="match status" value="1"/>
</dbReference>
<dbReference type="InterPro" id="IPR002048">
    <property type="entry name" value="EF_hand_dom"/>
</dbReference>
<evidence type="ECO:0000313" key="6">
    <source>
        <dbReference type="Proteomes" id="UP001652624"/>
    </source>
</evidence>
<dbReference type="GO" id="GO:0030593">
    <property type="term" value="P:neutrophil chemotaxis"/>
    <property type="evidence" value="ECO:0007669"/>
    <property type="project" value="TreeGrafter"/>
</dbReference>
<dbReference type="GO" id="GO:0032496">
    <property type="term" value="P:response to lipopolysaccharide"/>
    <property type="evidence" value="ECO:0007669"/>
    <property type="project" value="TreeGrafter"/>
</dbReference>
<evidence type="ECO:0000259" key="5">
    <source>
        <dbReference type="PROSITE" id="PS50222"/>
    </source>
</evidence>
<evidence type="ECO:0000313" key="7">
    <source>
        <dbReference type="RefSeq" id="XP_007525454.1"/>
    </source>
</evidence>
<dbReference type="SMART" id="SM01394">
    <property type="entry name" value="S_100"/>
    <property type="match status" value="1"/>
</dbReference>
<evidence type="ECO:0000256" key="1">
    <source>
        <dbReference type="ARBA" id="ARBA00007323"/>
    </source>
</evidence>
<dbReference type="PROSITE" id="PS50222">
    <property type="entry name" value="EF_HAND_2"/>
    <property type="match status" value="1"/>
</dbReference>
<dbReference type="STRING" id="9365.ENSEEUP00000005771"/>
<proteinExistence type="inferred from homology"/>
<keyword evidence="3 4" id="KW-0106">Calcium</keyword>
<dbReference type="GO" id="GO:0048306">
    <property type="term" value="F:calcium-dependent protein binding"/>
    <property type="evidence" value="ECO:0007669"/>
    <property type="project" value="TreeGrafter"/>
</dbReference>
<accession>A0A1S2ZW01</accession>
<evidence type="ECO:0000256" key="4">
    <source>
        <dbReference type="RuleBase" id="RU361184"/>
    </source>
</evidence>
<dbReference type="Gene3D" id="1.10.238.10">
    <property type="entry name" value="EF-hand"/>
    <property type="match status" value="1"/>
</dbReference>
<dbReference type="RefSeq" id="XP_007525454.1">
    <property type="nucleotide sequence ID" value="XM_007525392.2"/>
</dbReference>
<dbReference type="RefSeq" id="XP_060057521.1">
    <property type="nucleotide sequence ID" value="XM_060201538.1"/>
</dbReference>
<dbReference type="PROSITE" id="PS00018">
    <property type="entry name" value="EF_HAND_1"/>
    <property type="match status" value="1"/>
</dbReference>
<dbReference type="GO" id="GO:0005509">
    <property type="term" value="F:calcium ion binding"/>
    <property type="evidence" value="ECO:0007669"/>
    <property type="project" value="InterPro"/>
</dbReference>
<protein>
    <recommendedName>
        <fullName evidence="4">Protein S100</fullName>
    </recommendedName>
    <alternativeName>
        <fullName evidence="4">S100 calcium-binding protein</fullName>
    </alternativeName>
</protein>
<dbReference type="AlphaFoldDB" id="A0A1S2ZW01"/>
<dbReference type="PROSITE" id="PS00303">
    <property type="entry name" value="S100_CABP"/>
    <property type="match status" value="1"/>
</dbReference>
<dbReference type="eggNOG" id="ENOG502SA01">
    <property type="taxonomic scope" value="Eukaryota"/>
</dbReference>
<dbReference type="GO" id="GO:0005737">
    <property type="term" value="C:cytoplasm"/>
    <property type="evidence" value="ECO:0007669"/>
    <property type="project" value="TreeGrafter"/>
</dbReference>
<dbReference type="InterPro" id="IPR011992">
    <property type="entry name" value="EF-hand-dom_pair"/>
</dbReference>
<dbReference type="PANTHER" id="PTHR11639:SF5">
    <property type="entry name" value="PROTEIN S100-A8"/>
    <property type="match status" value="1"/>
</dbReference>